<dbReference type="Proteomes" id="UP000194127">
    <property type="component" value="Unassembled WGS sequence"/>
</dbReference>
<dbReference type="GeneID" id="36331877"/>
<protein>
    <submittedName>
        <fullName evidence="1">Uncharacterized protein</fullName>
    </submittedName>
</protein>
<evidence type="ECO:0000313" key="1">
    <source>
        <dbReference type="EMBL" id="OSX58007.1"/>
    </source>
</evidence>
<dbReference type="RefSeq" id="XP_024334801.1">
    <property type="nucleotide sequence ID" value="XM_024486928.1"/>
</dbReference>
<dbReference type="EMBL" id="KZ110606">
    <property type="protein sequence ID" value="OSX58007.1"/>
    <property type="molecule type" value="Genomic_DNA"/>
</dbReference>
<accession>A0A1X6MNL7</accession>
<proteinExistence type="predicted"/>
<keyword evidence="2" id="KW-1185">Reference proteome</keyword>
<name>A0A1X6MNL7_9APHY</name>
<sequence length="402" mass="43670">LQDTVKCANVQANGGSCTYPACNCAEPPKSKLAHGDCVAYKEVGKQEVAYHINLASAGLKHPLPLVQLGGFSALTVHSCGQPREPLSPAFGGPNSCKISQQPLAKGLFADPSDDHDCTYIFSPHLLAPRMADELGYQQVLDNNPNYNQTVVSSPDMHPLSAQCQLRVVYALIASAAASLALRRLGAVARRVGARAAVGLDVGALHGFLRTRHQDAKEMKETESYDCSSSNGSAYVRLVERLRQLEWVDGISRRLRLRMDSQLSDNCIRANQPPEITHLLYGTSYPQPGGRIPHIKALRPPGFLQSTTTQSTATPCLIQSSALTFRLTAAHAPTQPAIARSRRRANRRVSGGVLLNVTPRPPTLGTYLSIDLALPIWMEYYARRNDTSGRRMVAQLAGLQTTQ</sequence>
<organism evidence="1 2">
    <name type="scientific">Postia placenta MAD-698-R-SB12</name>
    <dbReference type="NCBI Taxonomy" id="670580"/>
    <lineage>
        <taxon>Eukaryota</taxon>
        <taxon>Fungi</taxon>
        <taxon>Dikarya</taxon>
        <taxon>Basidiomycota</taxon>
        <taxon>Agaricomycotina</taxon>
        <taxon>Agaricomycetes</taxon>
        <taxon>Polyporales</taxon>
        <taxon>Adustoporiaceae</taxon>
        <taxon>Rhodonia</taxon>
    </lineage>
</organism>
<gene>
    <name evidence="1" type="ORF">POSPLADRAFT_1155277</name>
</gene>
<evidence type="ECO:0000313" key="2">
    <source>
        <dbReference type="Proteomes" id="UP000194127"/>
    </source>
</evidence>
<dbReference type="OrthoDB" id="10287700at2759"/>
<dbReference type="AlphaFoldDB" id="A0A1X6MNL7"/>
<reference evidence="1 2" key="1">
    <citation type="submission" date="2017-04" db="EMBL/GenBank/DDBJ databases">
        <title>Genome Sequence of the Model Brown-Rot Fungus Postia placenta SB12.</title>
        <authorList>
            <consortium name="DOE Joint Genome Institute"/>
            <person name="Gaskell J."/>
            <person name="Kersten P."/>
            <person name="Larrondo L.F."/>
            <person name="Canessa P."/>
            <person name="Martinez D."/>
            <person name="Hibbett D."/>
            <person name="Schmoll M."/>
            <person name="Kubicek C.P."/>
            <person name="Martinez A.T."/>
            <person name="Yadav J."/>
            <person name="Master E."/>
            <person name="Magnuson J.K."/>
            <person name="James T."/>
            <person name="Yaver D."/>
            <person name="Berka R."/>
            <person name="Labutti K."/>
            <person name="Lipzen A."/>
            <person name="Aerts A."/>
            <person name="Barry K."/>
            <person name="Henrissat B."/>
            <person name="Blanchette R."/>
            <person name="Grigoriev I."/>
            <person name="Cullen D."/>
        </authorList>
    </citation>
    <scope>NUCLEOTIDE SEQUENCE [LARGE SCALE GENOMIC DNA]</scope>
    <source>
        <strain evidence="1 2">MAD-698-R-SB12</strain>
    </source>
</reference>
<feature type="non-terminal residue" evidence="1">
    <location>
        <position position="1"/>
    </location>
</feature>